<proteinExistence type="predicted"/>
<comment type="caution">
    <text evidence="1">The sequence shown here is derived from an EMBL/GenBank/DDBJ whole genome shotgun (WGS) entry which is preliminary data.</text>
</comment>
<protein>
    <recommendedName>
        <fullName evidence="2">Outer membrane lipoprotein BamD-like domain-containing protein</fullName>
    </recommendedName>
</protein>
<sequence>AVTDKQYRSAIEVGEELVREFPNSRYAREIVSMMPALRQHLLKEAGHDGPPDDQ</sequence>
<reference evidence="1" key="1">
    <citation type="journal article" date="2014" name="Front. Microbiol.">
        <title>High frequency of phylogenetically diverse reductive dehalogenase-homologous genes in deep subseafloor sedimentary metagenomes.</title>
        <authorList>
            <person name="Kawai M."/>
            <person name="Futagami T."/>
            <person name="Toyoda A."/>
            <person name="Takaki Y."/>
            <person name="Nishi S."/>
            <person name="Hori S."/>
            <person name="Arai W."/>
            <person name="Tsubouchi T."/>
            <person name="Morono Y."/>
            <person name="Uchiyama I."/>
            <person name="Ito T."/>
            <person name="Fujiyama A."/>
            <person name="Inagaki F."/>
            <person name="Takami H."/>
        </authorList>
    </citation>
    <scope>NUCLEOTIDE SEQUENCE</scope>
    <source>
        <strain evidence="1">Expedition CK06-06</strain>
    </source>
</reference>
<gene>
    <name evidence="1" type="ORF">S01H1_80693</name>
</gene>
<dbReference type="EMBL" id="BARS01054516">
    <property type="protein sequence ID" value="GAG49454.1"/>
    <property type="molecule type" value="Genomic_DNA"/>
</dbReference>
<name>X0Y0Y3_9ZZZZ</name>
<feature type="non-terminal residue" evidence="1">
    <location>
        <position position="1"/>
    </location>
</feature>
<organism evidence="1">
    <name type="scientific">marine sediment metagenome</name>
    <dbReference type="NCBI Taxonomy" id="412755"/>
    <lineage>
        <taxon>unclassified sequences</taxon>
        <taxon>metagenomes</taxon>
        <taxon>ecological metagenomes</taxon>
    </lineage>
</organism>
<accession>X0Y0Y3</accession>
<evidence type="ECO:0000313" key="1">
    <source>
        <dbReference type="EMBL" id="GAG49454.1"/>
    </source>
</evidence>
<dbReference type="AlphaFoldDB" id="X0Y0Y3"/>
<evidence type="ECO:0008006" key="2">
    <source>
        <dbReference type="Google" id="ProtNLM"/>
    </source>
</evidence>